<dbReference type="PANTHER" id="PTHR24296">
    <property type="entry name" value="CYTOCHROME P450"/>
    <property type="match status" value="1"/>
</dbReference>
<reference evidence="9 10" key="1">
    <citation type="journal article" date="2017" name="Plant Biotechnol. J.">
        <title>A comprehensive draft genome sequence for lupin (Lupinus angustifolius), an emerging health food: insights into plant-microbe interactions and legume evolution.</title>
        <authorList>
            <person name="Hane J.K."/>
            <person name="Ming Y."/>
            <person name="Kamphuis L.G."/>
            <person name="Nelson M.N."/>
            <person name="Garg G."/>
            <person name="Atkins C.A."/>
            <person name="Bayer P.E."/>
            <person name="Bravo A."/>
            <person name="Bringans S."/>
            <person name="Cannon S."/>
            <person name="Edwards D."/>
            <person name="Foley R."/>
            <person name="Gao L.L."/>
            <person name="Harrison M.J."/>
            <person name="Huang W."/>
            <person name="Hurgobin B."/>
            <person name="Li S."/>
            <person name="Liu C.W."/>
            <person name="McGrath A."/>
            <person name="Morahan G."/>
            <person name="Murray J."/>
            <person name="Weller J."/>
            <person name="Jian J."/>
            <person name="Singh K.B."/>
        </authorList>
    </citation>
    <scope>NUCLEOTIDE SEQUENCE [LARGE SCALE GENOMIC DNA]</scope>
    <source>
        <strain evidence="10">cv. Tanjil</strain>
        <tissue evidence="9">Whole plant</tissue>
    </source>
</reference>
<dbReference type="GO" id="GO:0020037">
    <property type="term" value="F:heme binding"/>
    <property type="evidence" value="ECO:0007669"/>
    <property type="project" value="InterPro"/>
</dbReference>
<evidence type="ECO:0000256" key="7">
    <source>
        <dbReference type="ARBA" id="ARBA00023033"/>
    </source>
</evidence>
<dbReference type="Proteomes" id="UP000188354">
    <property type="component" value="Unassembled WGS sequence"/>
</dbReference>
<dbReference type="Gramene" id="OIW21887">
    <property type="protein sequence ID" value="OIW21887"/>
    <property type="gene ID" value="TanjilG_13827"/>
</dbReference>
<evidence type="ECO:0000256" key="4">
    <source>
        <dbReference type="ARBA" id="ARBA00022723"/>
    </source>
</evidence>
<dbReference type="Pfam" id="PF00067">
    <property type="entry name" value="p450"/>
    <property type="match status" value="1"/>
</dbReference>
<comment type="similarity">
    <text evidence="2 8">Belongs to the cytochrome P450 family.</text>
</comment>
<keyword evidence="4 8" id="KW-0479">Metal-binding</keyword>
<evidence type="ECO:0000256" key="3">
    <source>
        <dbReference type="ARBA" id="ARBA00022617"/>
    </source>
</evidence>
<dbReference type="KEGG" id="lang:109340783"/>
<evidence type="ECO:0000256" key="2">
    <source>
        <dbReference type="ARBA" id="ARBA00010617"/>
    </source>
</evidence>
<gene>
    <name evidence="9" type="ORF">TanjilG_13827</name>
</gene>
<dbReference type="GO" id="GO:0004497">
    <property type="term" value="F:monooxygenase activity"/>
    <property type="evidence" value="ECO:0007669"/>
    <property type="project" value="UniProtKB-KW"/>
</dbReference>
<keyword evidence="6 8" id="KW-0408">Iron</keyword>
<comment type="cofactor">
    <cofactor evidence="1">
        <name>heme</name>
        <dbReference type="ChEBI" id="CHEBI:30413"/>
    </cofactor>
</comment>
<dbReference type="InterPro" id="IPR017972">
    <property type="entry name" value="Cyt_P450_CS"/>
</dbReference>
<evidence type="ECO:0008006" key="11">
    <source>
        <dbReference type="Google" id="ProtNLM"/>
    </source>
</evidence>
<evidence type="ECO:0000313" key="9">
    <source>
        <dbReference type="EMBL" id="OIW21887.1"/>
    </source>
</evidence>
<protein>
    <recommendedName>
        <fullName evidence="11">Cytochrome P450</fullName>
    </recommendedName>
</protein>
<proteinExistence type="inferred from homology"/>
<keyword evidence="3 8" id="KW-0349">Heme</keyword>
<evidence type="ECO:0000313" key="10">
    <source>
        <dbReference type="Proteomes" id="UP000188354"/>
    </source>
</evidence>
<keyword evidence="5 8" id="KW-0560">Oxidoreductase</keyword>
<dbReference type="SUPFAM" id="SSF48264">
    <property type="entry name" value="Cytochrome P450"/>
    <property type="match status" value="1"/>
</dbReference>
<comment type="caution">
    <text evidence="9">The sequence shown here is derived from an EMBL/GenBank/DDBJ whole genome shotgun (WGS) entry which is preliminary data.</text>
</comment>
<accession>A0A394DQC4</accession>
<evidence type="ECO:0000256" key="5">
    <source>
        <dbReference type="ARBA" id="ARBA00023002"/>
    </source>
</evidence>
<dbReference type="GO" id="GO:0016705">
    <property type="term" value="F:oxidoreductase activity, acting on paired donors, with incorporation or reduction of molecular oxygen"/>
    <property type="evidence" value="ECO:0007669"/>
    <property type="project" value="InterPro"/>
</dbReference>
<dbReference type="InterPro" id="IPR036396">
    <property type="entry name" value="Cyt_P450_sf"/>
</dbReference>
<dbReference type="OrthoDB" id="1896685at2759"/>
<name>A0A394DQC4_LUPAN</name>
<sequence length="115" mass="13192">MVQTYEMGRMESVWGKDCTKCRPKRWLENGEYRTESSFKFPVFHVGPRMCLGRDMAYIQMMSIVASLMEMFEIDVVDKDKCPENLLPLTLKMKGGLPMKVRARVRDTTNATTSGG</sequence>
<dbReference type="GO" id="GO:0006629">
    <property type="term" value="P:lipid metabolic process"/>
    <property type="evidence" value="ECO:0007669"/>
    <property type="project" value="UniProtKB-ARBA"/>
</dbReference>
<keyword evidence="7 8" id="KW-0503">Monooxygenase</keyword>
<dbReference type="GO" id="GO:0005506">
    <property type="term" value="F:iron ion binding"/>
    <property type="evidence" value="ECO:0007669"/>
    <property type="project" value="InterPro"/>
</dbReference>
<organism evidence="9 10">
    <name type="scientific">Lupinus angustifolius</name>
    <name type="common">Narrow-leaved blue lupine</name>
    <dbReference type="NCBI Taxonomy" id="3871"/>
    <lineage>
        <taxon>Eukaryota</taxon>
        <taxon>Viridiplantae</taxon>
        <taxon>Streptophyta</taxon>
        <taxon>Embryophyta</taxon>
        <taxon>Tracheophyta</taxon>
        <taxon>Spermatophyta</taxon>
        <taxon>Magnoliopsida</taxon>
        <taxon>eudicotyledons</taxon>
        <taxon>Gunneridae</taxon>
        <taxon>Pentapetalae</taxon>
        <taxon>rosids</taxon>
        <taxon>fabids</taxon>
        <taxon>Fabales</taxon>
        <taxon>Fabaceae</taxon>
        <taxon>Papilionoideae</taxon>
        <taxon>50 kb inversion clade</taxon>
        <taxon>genistoids sensu lato</taxon>
        <taxon>core genistoids</taxon>
        <taxon>Genisteae</taxon>
        <taxon>Lupinus</taxon>
    </lineage>
</organism>
<evidence type="ECO:0000256" key="8">
    <source>
        <dbReference type="RuleBase" id="RU000461"/>
    </source>
</evidence>
<dbReference type="EMBL" id="MLAU01037712">
    <property type="protein sequence ID" value="OIW21887.1"/>
    <property type="molecule type" value="Genomic_DNA"/>
</dbReference>
<evidence type="ECO:0000256" key="6">
    <source>
        <dbReference type="ARBA" id="ARBA00023004"/>
    </source>
</evidence>
<dbReference type="PROSITE" id="PS00086">
    <property type="entry name" value="CYTOCHROME_P450"/>
    <property type="match status" value="1"/>
</dbReference>
<dbReference type="Gene3D" id="1.10.630.10">
    <property type="entry name" value="Cytochrome P450"/>
    <property type="match status" value="1"/>
</dbReference>
<evidence type="ECO:0000256" key="1">
    <source>
        <dbReference type="ARBA" id="ARBA00001971"/>
    </source>
</evidence>
<dbReference type="AlphaFoldDB" id="A0A394DQC4"/>
<dbReference type="STRING" id="3871.A0A394DQC4"/>
<dbReference type="InterPro" id="IPR001128">
    <property type="entry name" value="Cyt_P450"/>
</dbReference>
<keyword evidence="10" id="KW-1185">Reference proteome</keyword>